<organism evidence="1 2">
    <name type="scientific">Leminorella grimontii</name>
    <dbReference type="NCBI Taxonomy" id="82981"/>
    <lineage>
        <taxon>Bacteria</taxon>
        <taxon>Pseudomonadati</taxon>
        <taxon>Pseudomonadota</taxon>
        <taxon>Gammaproteobacteria</taxon>
        <taxon>Enterobacterales</taxon>
        <taxon>Budviciaceae</taxon>
        <taxon>Leminorella</taxon>
    </lineage>
</organism>
<protein>
    <recommendedName>
        <fullName evidence="3">DUF3788 domain-containing protein</fullName>
    </recommendedName>
</protein>
<dbReference type="RefSeq" id="WP_027275026.1">
    <property type="nucleotide sequence ID" value="NZ_BRLH01000009.1"/>
</dbReference>
<keyword evidence="2" id="KW-1185">Reference proteome</keyword>
<dbReference type="InterPro" id="IPR024265">
    <property type="entry name" value="DUF3788"/>
</dbReference>
<name>A0AAV5N469_9GAMM</name>
<proteinExistence type="predicted"/>
<dbReference type="Proteomes" id="UP001058124">
    <property type="component" value="Unassembled WGS sequence"/>
</dbReference>
<accession>A0AAV5N469</accession>
<evidence type="ECO:0008006" key="3">
    <source>
        <dbReference type="Google" id="ProtNLM"/>
    </source>
</evidence>
<dbReference type="Pfam" id="PF12663">
    <property type="entry name" value="DUF3788"/>
    <property type="match status" value="1"/>
</dbReference>
<reference evidence="1" key="1">
    <citation type="submission" date="2022-06" db="EMBL/GenBank/DDBJ databases">
        <title>Draft genome sequences of Leminorella grimontii str. JCM5902.</title>
        <authorList>
            <person name="Wakabayashi Y."/>
            <person name="Kojima K."/>
        </authorList>
    </citation>
    <scope>NUCLEOTIDE SEQUENCE</scope>
    <source>
        <strain evidence="1">JCM 5902</strain>
    </source>
</reference>
<evidence type="ECO:0000313" key="1">
    <source>
        <dbReference type="EMBL" id="GKX56910.1"/>
    </source>
</evidence>
<evidence type="ECO:0000313" key="2">
    <source>
        <dbReference type="Proteomes" id="UP001058124"/>
    </source>
</evidence>
<sequence>MVIETPNVRTLQNLLGNTLFSNQKKLIAEIESRYSLENVWHTGGKEWTYELKFRKGSKTVCSLLFNEEALGFMVVFGKPEQAKFEALRGEFSAVIVEKFDAATAYHDGKWLLFDVQEALFADFMKLLGIKRRVDKKDP</sequence>
<dbReference type="AlphaFoldDB" id="A0AAV5N469"/>
<gene>
    <name evidence="1" type="ORF">SOASR030_30220</name>
</gene>
<comment type="caution">
    <text evidence="1">The sequence shown here is derived from an EMBL/GenBank/DDBJ whole genome shotgun (WGS) entry which is preliminary data.</text>
</comment>
<dbReference type="EMBL" id="BRLH01000009">
    <property type="protein sequence ID" value="GKX56910.1"/>
    <property type="molecule type" value="Genomic_DNA"/>
</dbReference>